<sequence>MIVYARTGLHCNSIDAAITKRSPQRWRHPISIMDYTEDSAIGDLVATVLDGVKEYQSRAAGADIAYKMGQKIARGVPVGRAPIGYLNVRETFEGREVRTVAVDPVSGPLARMAFEAVSQRRRRLPRDHLGPHRRGSPHEAHSPLPHRPAHLDQLARLTPARPLLPRPGPIMRPAVSGQARAADAADVFDRVRHMLESRRAGDARERTLNSYLKGAVWCARCQRRLMIIRGKSKAGALHFYYICRSRQLYSADLPYLPIAKMETAVLDIYATVAVPADLRTPITTLGSDDRFLLFDRRSWPAAGPDHDKAKIGVGAR</sequence>
<dbReference type="Pfam" id="PF13408">
    <property type="entry name" value="Zn_ribbon_recom"/>
    <property type="match status" value="1"/>
</dbReference>
<dbReference type="InterPro" id="IPR025827">
    <property type="entry name" value="Zn_ribbon_recom_dom"/>
</dbReference>
<accession>A0ABT0Y483</accession>
<dbReference type="RefSeq" id="WP_251800644.1">
    <property type="nucleotide sequence ID" value="NZ_JAMQOL010000035.1"/>
</dbReference>
<evidence type="ECO:0000313" key="4">
    <source>
        <dbReference type="Proteomes" id="UP001523216"/>
    </source>
</evidence>
<reference evidence="3 4" key="1">
    <citation type="submission" date="2022-06" db="EMBL/GenBank/DDBJ databases">
        <title>Actinoplanes abujensis sp. nov., isolated from Nigerian arid soil.</title>
        <authorList>
            <person name="Ding P."/>
        </authorList>
    </citation>
    <scope>NUCLEOTIDE SEQUENCE [LARGE SCALE GENOMIC DNA]</scope>
    <source>
        <strain evidence="4">TRM88002</strain>
    </source>
</reference>
<dbReference type="EMBL" id="JAMQOL010000035">
    <property type="protein sequence ID" value="MCM4080864.1"/>
    <property type="molecule type" value="Genomic_DNA"/>
</dbReference>
<organism evidence="3 4">
    <name type="scientific">Paractinoplanes hotanensis</name>
    <dbReference type="NCBI Taxonomy" id="2906497"/>
    <lineage>
        <taxon>Bacteria</taxon>
        <taxon>Bacillati</taxon>
        <taxon>Actinomycetota</taxon>
        <taxon>Actinomycetes</taxon>
        <taxon>Micromonosporales</taxon>
        <taxon>Micromonosporaceae</taxon>
        <taxon>Paractinoplanes</taxon>
    </lineage>
</organism>
<comment type="caution">
    <text evidence="3">The sequence shown here is derived from an EMBL/GenBank/DDBJ whole genome shotgun (WGS) entry which is preliminary data.</text>
</comment>
<evidence type="ECO:0000259" key="2">
    <source>
        <dbReference type="Pfam" id="PF13408"/>
    </source>
</evidence>
<name>A0ABT0Y483_9ACTN</name>
<feature type="region of interest" description="Disordered" evidence="1">
    <location>
        <begin position="119"/>
        <end position="146"/>
    </location>
</feature>
<proteinExistence type="predicted"/>
<evidence type="ECO:0000313" key="3">
    <source>
        <dbReference type="EMBL" id="MCM4080864.1"/>
    </source>
</evidence>
<dbReference type="Proteomes" id="UP001523216">
    <property type="component" value="Unassembled WGS sequence"/>
</dbReference>
<feature type="domain" description="Recombinase zinc beta ribbon" evidence="2">
    <location>
        <begin position="212"/>
        <end position="267"/>
    </location>
</feature>
<evidence type="ECO:0000256" key="1">
    <source>
        <dbReference type="SAM" id="MobiDB-lite"/>
    </source>
</evidence>
<protein>
    <submittedName>
        <fullName evidence="3">Zinc ribbon domain-containing protein</fullName>
    </submittedName>
</protein>
<gene>
    <name evidence="3" type="ORF">LXN57_25135</name>
</gene>
<feature type="compositionally biased region" description="Basic and acidic residues" evidence="1">
    <location>
        <begin position="126"/>
        <end position="141"/>
    </location>
</feature>
<keyword evidence="4" id="KW-1185">Reference proteome</keyword>